<name>A0A6M4GQP0_9PROT</name>
<reference evidence="2 3" key="1">
    <citation type="submission" date="2020-04" db="EMBL/GenBank/DDBJ databases">
        <title>Usitatibacter rugosus gen. nov., sp. nov. and Usitatibacter palustris sp. nov., novel members of Usitatibacteraceae fam. nov. within the order Nitrosomonadales isolated from soil.</title>
        <authorList>
            <person name="Huber K.J."/>
            <person name="Neumann-Schaal M."/>
            <person name="Geppert A."/>
            <person name="Luckner M."/>
            <person name="Wanner G."/>
            <person name="Overmann J."/>
        </authorList>
    </citation>
    <scope>NUCLEOTIDE SEQUENCE [LARGE SCALE GENOMIC DNA]</scope>
    <source>
        <strain evidence="2 3">0125_3</strain>
    </source>
</reference>
<accession>A0A6M4GQP0</accession>
<proteinExistence type="predicted"/>
<dbReference type="InterPro" id="IPR008964">
    <property type="entry name" value="Invasin/intimin_cell_adhesion"/>
</dbReference>
<evidence type="ECO:0000313" key="3">
    <source>
        <dbReference type="Proteomes" id="UP000501534"/>
    </source>
</evidence>
<evidence type="ECO:0008006" key="4">
    <source>
        <dbReference type="Google" id="ProtNLM"/>
    </source>
</evidence>
<organism evidence="2 3">
    <name type="scientific">Usitatibacter rugosus</name>
    <dbReference type="NCBI Taxonomy" id="2732067"/>
    <lineage>
        <taxon>Bacteria</taxon>
        <taxon>Pseudomonadati</taxon>
        <taxon>Pseudomonadota</taxon>
        <taxon>Betaproteobacteria</taxon>
        <taxon>Nitrosomonadales</taxon>
        <taxon>Usitatibacteraceae</taxon>
        <taxon>Usitatibacter</taxon>
    </lineage>
</organism>
<protein>
    <recommendedName>
        <fullName evidence="4">Big-1 domain-containing protein</fullName>
    </recommendedName>
</protein>
<dbReference type="KEGG" id="uru:DSM104443_00610"/>
<evidence type="ECO:0000313" key="2">
    <source>
        <dbReference type="EMBL" id="QJR09561.1"/>
    </source>
</evidence>
<dbReference type="AlphaFoldDB" id="A0A6M4GQP0"/>
<dbReference type="EMBL" id="CP053069">
    <property type="protein sequence ID" value="QJR09561.1"/>
    <property type="molecule type" value="Genomic_DNA"/>
</dbReference>
<dbReference type="InterPro" id="IPR013783">
    <property type="entry name" value="Ig-like_fold"/>
</dbReference>
<sequence length="579" mass="60594">MAAIARVLAAVALCAAAVPSFSASLVPLPGADGQVTRPVSAFPNPIGVTVFDDTGQPAVGVRVRFTTRTTGPTLVVPPEVGANGFMPMTNAQGVAILAGPPFTASSETGTIVVKAEALGTSAEMTLRIEGTGAVMTDGVSGFVQTTPVNAAFPIAPVARAMDGLGGNPVPRARCGISKSPVGASGTFASAPAANGMTAYADDNGFVTSPDLIANGTPGEWQLTINCGTTTSGQAFSLTNTSLGAVRITPGGPYAIATKARKTVEVTVRDAAGAPIAGRAVQFEYSYLATSGFLVSRSAVTDDRGVARTDVIADIEPGWLGIRAIVGDASAIVHVSFGSPAFPRFQDMWWGGPVENGWGLSIVQHFEKLFAVIYGYDNAGAPTWWVIPDGTWNEKRTVYTGAAYSPRGSAYYAYDATRFRPGSSVGNVVITFAGERNATLAYTINGISGTRPITRQRFGVEGYEGVRGTTEMWWGGASQDGWGLTVIQQEQTLFPVWFTYDAAGVPVWYIMPGGTWGDGGYEYTGRLFRTTSSSWLGGYNAAALKTMDVGSFRINFRSPVTFEYTADGKNGTMPISPLGF</sequence>
<feature type="chain" id="PRO_5026674732" description="Big-1 domain-containing protein" evidence="1">
    <location>
        <begin position="23"/>
        <end position="579"/>
    </location>
</feature>
<dbReference type="Proteomes" id="UP000501534">
    <property type="component" value="Chromosome"/>
</dbReference>
<dbReference type="SUPFAM" id="SSF49373">
    <property type="entry name" value="Invasin/intimin cell-adhesion fragments"/>
    <property type="match status" value="1"/>
</dbReference>
<keyword evidence="3" id="KW-1185">Reference proteome</keyword>
<gene>
    <name evidence="2" type="ORF">DSM104443_00610</name>
</gene>
<dbReference type="RefSeq" id="WP_171089372.1">
    <property type="nucleotide sequence ID" value="NZ_CP053069.1"/>
</dbReference>
<keyword evidence="1" id="KW-0732">Signal</keyword>
<feature type="signal peptide" evidence="1">
    <location>
        <begin position="1"/>
        <end position="22"/>
    </location>
</feature>
<dbReference type="Gene3D" id="2.60.40.10">
    <property type="entry name" value="Immunoglobulins"/>
    <property type="match status" value="1"/>
</dbReference>
<evidence type="ECO:0000256" key="1">
    <source>
        <dbReference type="SAM" id="SignalP"/>
    </source>
</evidence>